<dbReference type="Gene3D" id="3.40.190.150">
    <property type="entry name" value="Bordetella uptake gene, domain 1"/>
    <property type="match status" value="1"/>
</dbReference>
<dbReference type="SUPFAM" id="SSF53850">
    <property type="entry name" value="Periplasmic binding protein-like II"/>
    <property type="match status" value="1"/>
</dbReference>
<reference evidence="2 3" key="1">
    <citation type="submission" date="2020-06" db="EMBL/GenBank/DDBJ databases">
        <title>Schlegella sp. ID0723 isolated from air conditioner.</title>
        <authorList>
            <person name="Kim D.Y."/>
            <person name="Kim D.-U."/>
        </authorList>
    </citation>
    <scope>NUCLEOTIDE SEQUENCE [LARGE SCALE GENOMIC DNA]</scope>
    <source>
        <strain evidence="2 3">ID0723</strain>
    </source>
</reference>
<dbReference type="InterPro" id="IPR005064">
    <property type="entry name" value="BUG"/>
</dbReference>
<dbReference type="PANTHER" id="PTHR42928:SF5">
    <property type="entry name" value="BLR1237 PROTEIN"/>
    <property type="match status" value="1"/>
</dbReference>
<dbReference type="AlphaFoldDB" id="A0A7Y6TYZ7"/>
<organism evidence="2 3">
    <name type="scientific">Piscinibacter koreensis</name>
    <dbReference type="NCBI Taxonomy" id="2742824"/>
    <lineage>
        <taxon>Bacteria</taxon>
        <taxon>Pseudomonadati</taxon>
        <taxon>Pseudomonadota</taxon>
        <taxon>Betaproteobacteria</taxon>
        <taxon>Burkholderiales</taxon>
        <taxon>Sphaerotilaceae</taxon>
        <taxon>Piscinibacter</taxon>
    </lineage>
</organism>
<accession>A0A7Y6TYZ7</accession>
<evidence type="ECO:0000256" key="1">
    <source>
        <dbReference type="ARBA" id="ARBA00006987"/>
    </source>
</evidence>
<protein>
    <submittedName>
        <fullName evidence="2">Tripartite tricarboxylate transporter substrate binding protein</fullName>
    </submittedName>
</protein>
<dbReference type="CDD" id="cd13578">
    <property type="entry name" value="PBP2_Bug27"/>
    <property type="match status" value="1"/>
</dbReference>
<dbReference type="Gene3D" id="3.40.190.10">
    <property type="entry name" value="Periplasmic binding protein-like II"/>
    <property type="match status" value="1"/>
</dbReference>
<comment type="similarity">
    <text evidence="1">Belongs to the UPF0065 (bug) family.</text>
</comment>
<evidence type="ECO:0000313" key="3">
    <source>
        <dbReference type="Proteomes" id="UP000529637"/>
    </source>
</evidence>
<gene>
    <name evidence="2" type="ORF">HQN59_23825</name>
</gene>
<proteinExistence type="inferred from homology"/>
<dbReference type="Proteomes" id="UP000529637">
    <property type="component" value="Unassembled WGS sequence"/>
</dbReference>
<evidence type="ECO:0000313" key="2">
    <source>
        <dbReference type="EMBL" id="NUZ08778.1"/>
    </source>
</evidence>
<sequence>MNVIRQIRLGAAALAVVAVTVGAQPRYPDKPVRIIVPSTPAGVLDNVARTLSLRLADRLGQQIVIDNKGGAGGNIGAEAAARSPADGYTLFIGFNATHGANLALFGKLAYDPVSDFAPISLLAEVPNIISVNPSVPVNSLAELVALAKSQPGKLSYASSGNGTSTHLAAELFKAAAGIDLLHIPYKGSSPAVAEVIAGQVPVLVDSVSSSAAQIKAGKLKALATTSPKRLAVLPGLPTVAESGYPGFQSTAWVGLLAPAGTPRPVIERLHAAVIEVMALPETRERMAAFGAEVTTSTPEEFAAHIRSEMVRLGKIVRDAQIRIN</sequence>
<dbReference type="PIRSF" id="PIRSF017082">
    <property type="entry name" value="YflP"/>
    <property type="match status" value="1"/>
</dbReference>
<comment type="caution">
    <text evidence="2">The sequence shown here is derived from an EMBL/GenBank/DDBJ whole genome shotgun (WGS) entry which is preliminary data.</text>
</comment>
<dbReference type="EMBL" id="JABWMJ010000016">
    <property type="protein sequence ID" value="NUZ08778.1"/>
    <property type="molecule type" value="Genomic_DNA"/>
</dbReference>
<keyword evidence="3" id="KW-1185">Reference proteome</keyword>
<name>A0A7Y6TYZ7_9BURK</name>
<dbReference type="PANTHER" id="PTHR42928">
    <property type="entry name" value="TRICARBOXYLATE-BINDING PROTEIN"/>
    <property type="match status" value="1"/>
</dbReference>
<dbReference type="InterPro" id="IPR042100">
    <property type="entry name" value="Bug_dom1"/>
</dbReference>
<dbReference type="Pfam" id="PF03401">
    <property type="entry name" value="TctC"/>
    <property type="match status" value="1"/>
</dbReference>